<reference evidence="1" key="1">
    <citation type="submission" date="2021-06" db="EMBL/GenBank/DDBJ databases">
        <authorList>
            <consortium name="DOE Joint Genome Institute"/>
            <person name="Mondo S.J."/>
            <person name="Amses K.R."/>
            <person name="Simmons D.R."/>
            <person name="Longcore J.E."/>
            <person name="Seto K."/>
            <person name="Alves G.H."/>
            <person name="Bonds A.E."/>
            <person name="Quandt C.A."/>
            <person name="Davis W.J."/>
            <person name="Chang Y."/>
            <person name="Letcher P.M."/>
            <person name="Powell M.J."/>
            <person name="Kuo A."/>
            <person name="Labutti K."/>
            <person name="Pangilinan J."/>
            <person name="Andreopoulos W."/>
            <person name="Tritt A."/>
            <person name="Riley R."/>
            <person name="Hundley H."/>
            <person name="Johnson J."/>
            <person name="Lipzen A."/>
            <person name="Barry K."/>
            <person name="Berbee M.L."/>
            <person name="Buchler N.E."/>
            <person name="Grigoriev I.V."/>
            <person name="Spatafora J.W."/>
            <person name="Stajich J.E."/>
            <person name="James T.Y."/>
        </authorList>
    </citation>
    <scope>NUCLEOTIDE SEQUENCE</scope>
    <source>
        <strain evidence="1">AG</strain>
    </source>
</reference>
<proteinExistence type="predicted"/>
<dbReference type="EMBL" id="MU620950">
    <property type="protein sequence ID" value="KAI8576776.1"/>
    <property type="molecule type" value="Genomic_DNA"/>
</dbReference>
<gene>
    <name evidence="1" type="ORF">K450DRAFT_255563</name>
</gene>
<dbReference type="Proteomes" id="UP001206595">
    <property type="component" value="Unassembled WGS sequence"/>
</dbReference>
<evidence type="ECO:0000313" key="2">
    <source>
        <dbReference type="Proteomes" id="UP001206595"/>
    </source>
</evidence>
<dbReference type="GeneID" id="75916706"/>
<accession>A0AAD5E5M9</accession>
<dbReference type="AlphaFoldDB" id="A0AAD5E5M9"/>
<organism evidence="1 2">
    <name type="scientific">Umbelopsis ramanniana AG</name>
    <dbReference type="NCBI Taxonomy" id="1314678"/>
    <lineage>
        <taxon>Eukaryota</taxon>
        <taxon>Fungi</taxon>
        <taxon>Fungi incertae sedis</taxon>
        <taxon>Mucoromycota</taxon>
        <taxon>Mucoromycotina</taxon>
        <taxon>Umbelopsidomycetes</taxon>
        <taxon>Umbelopsidales</taxon>
        <taxon>Umbelopsidaceae</taxon>
        <taxon>Umbelopsis</taxon>
    </lineage>
</organism>
<protein>
    <submittedName>
        <fullName evidence="1">Uncharacterized protein</fullName>
    </submittedName>
</protein>
<name>A0AAD5E5M9_UMBRA</name>
<dbReference type="RefSeq" id="XP_051441780.1">
    <property type="nucleotide sequence ID" value="XM_051591363.1"/>
</dbReference>
<comment type="caution">
    <text evidence="1">The sequence shown here is derived from an EMBL/GenBank/DDBJ whole genome shotgun (WGS) entry which is preliminary data.</text>
</comment>
<keyword evidence="2" id="KW-1185">Reference proteome</keyword>
<evidence type="ECO:0000313" key="1">
    <source>
        <dbReference type="EMBL" id="KAI8576776.1"/>
    </source>
</evidence>
<reference evidence="1" key="2">
    <citation type="journal article" date="2022" name="Proc. Natl. Acad. Sci. U.S.A.">
        <title>Diploid-dominant life cycles characterize the early evolution of Fungi.</title>
        <authorList>
            <person name="Amses K.R."/>
            <person name="Simmons D.R."/>
            <person name="Longcore J.E."/>
            <person name="Mondo S.J."/>
            <person name="Seto K."/>
            <person name="Jeronimo G.H."/>
            <person name="Bonds A.E."/>
            <person name="Quandt C.A."/>
            <person name="Davis W.J."/>
            <person name="Chang Y."/>
            <person name="Federici B.A."/>
            <person name="Kuo A."/>
            <person name="LaButti K."/>
            <person name="Pangilinan J."/>
            <person name="Andreopoulos W."/>
            <person name="Tritt A."/>
            <person name="Riley R."/>
            <person name="Hundley H."/>
            <person name="Johnson J."/>
            <person name="Lipzen A."/>
            <person name="Barry K."/>
            <person name="Lang B.F."/>
            <person name="Cuomo C.A."/>
            <person name="Buchler N.E."/>
            <person name="Grigoriev I.V."/>
            <person name="Spatafora J.W."/>
            <person name="Stajich J.E."/>
            <person name="James T.Y."/>
        </authorList>
    </citation>
    <scope>NUCLEOTIDE SEQUENCE</scope>
    <source>
        <strain evidence="1">AG</strain>
    </source>
</reference>
<sequence>MEPEKLDGDWAWITWNDLAKEDNQYRPLFLPLQNLLLTYNIEIIKLRNTIFHLVQIKIKSSFATYG</sequence>